<dbReference type="PANTHER" id="PTHR33608">
    <property type="entry name" value="BLL2464 PROTEIN"/>
    <property type="match status" value="1"/>
</dbReference>
<accession>A0A4V2EXV9</accession>
<gene>
    <name evidence="2" type="ORF">EV386_1130</name>
</gene>
<evidence type="ECO:0000313" key="3">
    <source>
        <dbReference type="Proteomes" id="UP000293852"/>
    </source>
</evidence>
<comment type="caution">
    <text evidence="2">The sequence shown here is derived from an EMBL/GenBank/DDBJ whole genome shotgun (WGS) entry which is preliminary data.</text>
</comment>
<sequence length="430" mass="45840">MTWRPTRAAALAGVTGLGVLVAGVLFGRPDVALMGVPLVLGALLGRLAPPVAPTVASFDDAGREAGPGEIAETLRVTAPEADVAHVRVYAPGHRPATVVVAGRGERTLPLRLATVRTGPQTTFRADVRGGAAFDAYAEDTHPAEAPSRLVLPEASRLGRVPLPTRLRGLTGPRTSRRLGDGAELRDVHPLAPGDPLRRVDWRTTARLSPTLDALYVRRTLATAEAAAVLVVDSRDDVGPDLRTWRGSEPLRVDEPTSLDLARHAAASVATALVDAGDRVGLEDLARRRRPLAPAAGRRHLRRIVHALALAAPVGAPAHRVRAPQVPADAIVYLFTTLLDDAPVRLAQAWAEQGVPAVVVDTLPDVRPVPERHLVLAWRITSMERADRVRALDSLGVPVVRWAGSARAQAPARFEALVRAAERHRPAGARR</sequence>
<dbReference type="InterPro" id="IPR002881">
    <property type="entry name" value="DUF58"/>
</dbReference>
<keyword evidence="3" id="KW-1185">Reference proteome</keyword>
<dbReference type="Pfam" id="PF01882">
    <property type="entry name" value="DUF58"/>
    <property type="match status" value="1"/>
</dbReference>
<dbReference type="Proteomes" id="UP000293852">
    <property type="component" value="Unassembled WGS sequence"/>
</dbReference>
<dbReference type="PANTHER" id="PTHR33608:SF14">
    <property type="entry name" value="POSSIBLE CONSERVED SECRETED PROTEIN"/>
    <property type="match status" value="1"/>
</dbReference>
<organism evidence="2 3">
    <name type="scientific">Xylanimonas ulmi</name>
    <dbReference type="NCBI Taxonomy" id="228973"/>
    <lineage>
        <taxon>Bacteria</taxon>
        <taxon>Bacillati</taxon>
        <taxon>Actinomycetota</taxon>
        <taxon>Actinomycetes</taxon>
        <taxon>Micrococcales</taxon>
        <taxon>Promicromonosporaceae</taxon>
        <taxon>Xylanimonas</taxon>
    </lineage>
</organism>
<evidence type="ECO:0000259" key="1">
    <source>
        <dbReference type="Pfam" id="PF01882"/>
    </source>
</evidence>
<protein>
    <submittedName>
        <fullName evidence="2">Uncharacterized protein (DUF58 family)</fullName>
    </submittedName>
</protein>
<evidence type="ECO:0000313" key="2">
    <source>
        <dbReference type="EMBL" id="RZS60850.1"/>
    </source>
</evidence>
<dbReference type="RefSeq" id="WP_130413092.1">
    <property type="nucleotide sequence ID" value="NZ_SGWX01000001.1"/>
</dbReference>
<dbReference type="AlphaFoldDB" id="A0A4V2EXV9"/>
<reference evidence="2 3" key="1">
    <citation type="submission" date="2019-02" db="EMBL/GenBank/DDBJ databases">
        <title>Sequencing the genomes of 1000 actinobacteria strains.</title>
        <authorList>
            <person name="Klenk H.-P."/>
        </authorList>
    </citation>
    <scope>NUCLEOTIDE SEQUENCE [LARGE SCALE GENOMIC DNA]</scope>
    <source>
        <strain evidence="2 3">DSM 16932</strain>
    </source>
</reference>
<dbReference type="EMBL" id="SGWX01000001">
    <property type="protein sequence ID" value="RZS60850.1"/>
    <property type="molecule type" value="Genomic_DNA"/>
</dbReference>
<feature type="domain" description="DUF58" evidence="1">
    <location>
        <begin position="189"/>
        <end position="315"/>
    </location>
</feature>
<name>A0A4V2EXV9_9MICO</name>
<proteinExistence type="predicted"/>
<dbReference type="OrthoDB" id="9776116at2"/>